<dbReference type="OrthoDB" id="1807699at2"/>
<evidence type="ECO:0000313" key="2">
    <source>
        <dbReference type="Proteomes" id="UP000183997"/>
    </source>
</evidence>
<name>A0A1M6WFJ4_9FIRM</name>
<accession>A0A1M6WFJ4</accession>
<dbReference type="RefSeq" id="WP_072917114.1">
    <property type="nucleotide sequence ID" value="NZ_FRAR01000030.1"/>
</dbReference>
<keyword evidence="2" id="KW-1185">Reference proteome</keyword>
<dbReference type="EMBL" id="FRAR01000030">
    <property type="protein sequence ID" value="SHK92295.1"/>
    <property type="molecule type" value="Genomic_DNA"/>
</dbReference>
<proteinExistence type="predicted"/>
<dbReference type="AlphaFoldDB" id="A0A1M6WFJ4"/>
<dbReference type="STRING" id="1121421.SAMN02745123_03597"/>
<protein>
    <submittedName>
        <fullName evidence="1">Uncharacterized protein</fullName>
    </submittedName>
</protein>
<sequence length="133" mass="15323">MTNIDTTIEKYVKIAKYGINPFRCLYFNPSKYTLVQFAKWCQQYLQNRIYVALIKTAPITGFEVVPSELLLRQAKRDGYSDRRVMAGGLSFYLIKQSEMSKGLLKRYLDFKEEMSKNLRNEVSSNNKGGAGDV</sequence>
<dbReference type="Proteomes" id="UP000183997">
    <property type="component" value="Unassembled WGS sequence"/>
</dbReference>
<organism evidence="1 2">
    <name type="scientific">Desulforamulus aeronauticus DSM 10349</name>
    <dbReference type="NCBI Taxonomy" id="1121421"/>
    <lineage>
        <taxon>Bacteria</taxon>
        <taxon>Bacillati</taxon>
        <taxon>Bacillota</taxon>
        <taxon>Clostridia</taxon>
        <taxon>Eubacteriales</taxon>
        <taxon>Peptococcaceae</taxon>
        <taxon>Desulforamulus</taxon>
    </lineage>
</organism>
<reference evidence="2" key="1">
    <citation type="submission" date="2016-11" db="EMBL/GenBank/DDBJ databases">
        <authorList>
            <person name="Varghese N."/>
            <person name="Submissions S."/>
        </authorList>
    </citation>
    <scope>NUCLEOTIDE SEQUENCE [LARGE SCALE GENOMIC DNA]</scope>
    <source>
        <strain evidence="2">DSM 10349</strain>
    </source>
</reference>
<evidence type="ECO:0000313" key="1">
    <source>
        <dbReference type="EMBL" id="SHK92295.1"/>
    </source>
</evidence>
<gene>
    <name evidence="1" type="ORF">SAMN02745123_03597</name>
</gene>